<protein>
    <recommendedName>
        <fullName evidence="9">Polysaccharide biosynthesis protein C-terminal domain-containing protein</fullName>
    </recommendedName>
</protein>
<comment type="subcellular location">
    <subcellularLocation>
        <location evidence="1">Cell membrane</location>
        <topology evidence="1">Multi-pass membrane protein</topology>
    </subcellularLocation>
</comment>
<keyword evidence="2" id="KW-0813">Transport</keyword>
<feature type="non-terminal residue" evidence="8">
    <location>
        <position position="1"/>
    </location>
</feature>
<evidence type="ECO:0000256" key="5">
    <source>
        <dbReference type="ARBA" id="ARBA00022989"/>
    </source>
</evidence>
<feature type="transmembrane region" description="Helical" evidence="7">
    <location>
        <begin position="419"/>
        <end position="439"/>
    </location>
</feature>
<feature type="transmembrane region" description="Helical" evidence="7">
    <location>
        <begin position="245"/>
        <end position="270"/>
    </location>
</feature>
<evidence type="ECO:0000256" key="4">
    <source>
        <dbReference type="ARBA" id="ARBA00022692"/>
    </source>
</evidence>
<dbReference type="GO" id="GO:0042910">
    <property type="term" value="F:xenobiotic transmembrane transporter activity"/>
    <property type="evidence" value="ECO:0007669"/>
    <property type="project" value="InterPro"/>
</dbReference>
<feature type="transmembrane region" description="Helical" evidence="7">
    <location>
        <begin position="99"/>
        <end position="120"/>
    </location>
</feature>
<dbReference type="InterPro" id="IPR002528">
    <property type="entry name" value="MATE_fam"/>
</dbReference>
<evidence type="ECO:0000256" key="7">
    <source>
        <dbReference type="SAM" id="Phobius"/>
    </source>
</evidence>
<dbReference type="PANTHER" id="PTHR43549">
    <property type="entry name" value="MULTIDRUG RESISTANCE PROTEIN YPNP-RELATED"/>
    <property type="match status" value="1"/>
</dbReference>
<dbReference type="InterPro" id="IPR048279">
    <property type="entry name" value="MdtK-like"/>
</dbReference>
<reference evidence="8" key="1">
    <citation type="submission" date="2018-05" db="EMBL/GenBank/DDBJ databases">
        <authorList>
            <person name="Lanie J.A."/>
            <person name="Ng W.-L."/>
            <person name="Kazmierczak K.M."/>
            <person name="Andrzejewski T.M."/>
            <person name="Davidsen T.M."/>
            <person name="Wayne K.J."/>
            <person name="Tettelin H."/>
            <person name="Glass J.I."/>
            <person name="Rusch D."/>
            <person name="Podicherti R."/>
            <person name="Tsui H.-C.T."/>
            <person name="Winkler M.E."/>
        </authorList>
    </citation>
    <scope>NUCLEOTIDE SEQUENCE</scope>
</reference>
<evidence type="ECO:0000256" key="1">
    <source>
        <dbReference type="ARBA" id="ARBA00004651"/>
    </source>
</evidence>
<feature type="transmembrane region" description="Helical" evidence="7">
    <location>
        <begin position="205"/>
        <end position="224"/>
    </location>
</feature>
<name>A0A381ZRF8_9ZZZZ</name>
<organism evidence="8">
    <name type="scientific">marine metagenome</name>
    <dbReference type="NCBI Taxonomy" id="408172"/>
    <lineage>
        <taxon>unclassified sequences</taxon>
        <taxon>metagenomes</taxon>
        <taxon>ecological metagenomes</taxon>
    </lineage>
</organism>
<dbReference type="InterPro" id="IPR052031">
    <property type="entry name" value="Membrane_Transporter-Flippase"/>
</dbReference>
<dbReference type="GO" id="GO:0005886">
    <property type="term" value="C:plasma membrane"/>
    <property type="evidence" value="ECO:0007669"/>
    <property type="project" value="UniProtKB-SubCell"/>
</dbReference>
<proteinExistence type="predicted"/>
<feature type="transmembrane region" description="Helical" evidence="7">
    <location>
        <begin position="362"/>
        <end position="384"/>
    </location>
</feature>
<keyword evidence="5 7" id="KW-1133">Transmembrane helix</keyword>
<feature type="transmembrane region" description="Helical" evidence="7">
    <location>
        <begin position="290"/>
        <end position="310"/>
    </location>
</feature>
<gene>
    <name evidence="8" type="ORF">METZ01_LOCUS144684</name>
</gene>
<feature type="transmembrane region" description="Helical" evidence="7">
    <location>
        <begin position="20"/>
        <end position="40"/>
    </location>
</feature>
<feature type="transmembrane region" description="Helical" evidence="7">
    <location>
        <begin position="140"/>
        <end position="162"/>
    </location>
</feature>
<evidence type="ECO:0000256" key="6">
    <source>
        <dbReference type="ARBA" id="ARBA00023136"/>
    </source>
</evidence>
<dbReference type="PIRSF" id="PIRSF006603">
    <property type="entry name" value="DinF"/>
    <property type="match status" value="1"/>
</dbReference>
<dbReference type="Pfam" id="PF01554">
    <property type="entry name" value="MatE"/>
    <property type="match status" value="2"/>
</dbReference>
<dbReference type="GO" id="GO:0015297">
    <property type="term" value="F:antiporter activity"/>
    <property type="evidence" value="ECO:0007669"/>
    <property type="project" value="InterPro"/>
</dbReference>
<keyword evidence="3" id="KW-1003">Cell membrane</keyword>
<accession>A0A381ZRF8</accession>
<evidence type="ECO:0000256" key="2">
    <source>
        <dbReference type="ARBA" id="ARBA00022448"/>
    </source>
</evidence>
<keyword evidence="4 7" id="KW-0812">Transmembrane</keyword>
<feature type="transmembrane region" description="Helical" evidence="7">
    <location>
        <begin position="391"/>
        <end position="413"/>
    </location>
</feature>
<dbReference type="PANTHER" id="PTHR43549:SF3">
    <property type="entry name" value="MULTIDRUG RESISTANCE PROTEIN YPNP-RELATED"/>
    <property type="match status" value="1"/>
</dbReference>
<evidence type="ECO:0000313" key="8">
    <source>
        <dbReference type="EMBL" id="SVA91830.1"/>
    </source>
</evidence>
<dbReference type="EMBL" id="UINC01022368">
    <property type="protein sequence ID" value="SVA91830.1"/>
    <property type="molecule type" value="Genomic_DNA"/>
</dbReference>
<dbReference type="AlphaFoldDB" id="A0A381ZRF8"/>
<sequence>VKSSHSPQMQLLLEAPVVSMLFRLALPNLVAVTTMTCIIFADAKFIGQLGTTALASLAVVFPFQSLMQMMAAGAIGGGLTSSVARALGSGDRFRAEESAWHGLIIIGVMSFLYTLVLGVFCKPIFSLLGATEEVLEGSVLYSRILFGGAFVGWLFFLLSALLRAIGEIPLVSRILIISSLVQIMLSGALTLGWGPFPSVGISGPASATLLCHATAGVFMLATIIRGKVSIRLMPYSFNMRAINDIMKVGGIGLLNSTAIAFTIVIVTGLVGRYGTEALAGYGLGSRLEIMLIPIAFGIGGVLTAAVGANFGGGKYNRARNIAWIGFAATFVATGIIGIIATAEPSLWLERFTTNPKAYSYGALYLSFAAPFYGLFGGGQTLYFASQGTGRMLIPVIVSISRLLLVATVGLLSVKYSWDISVIFGTVGAGLAIIGAGNAANMFSTIWRQKQVIE</sequence>
<evidence type="ECO:0000256" key="3">
    <source>
        <dbReference type="ARBA" id="ARBA00022475"/>
    </source>
</evidence>
<evidence type="ECO:0008006" key="9">
    <source>
        <dbReference type="Google" id="ProtNLM"/>
    </source>
</evidence>
<keyword evidence="6 7" id="KW-0472">Membrane</keyword>
<dbReference type="NCBIfam" id="TIGR00797">
    <property type="entry name" value="matE"/>
    <property type="match status" value="1"/>
</dbReference>
<feature type="transmembrane region" description="Helical" evidence="7">
    <location>
        <begin position="174"/>
        <end position="193"/>
    </location>
</feature>
<feature type="transmembrane region" description="Helical" evidence="7">
    <location>
        <begin position="69"/>
        <end position="87"/>
    </location>
</feature>
<feature type="transmembrane region" description="Helical" evidence="7">
    <location>
        <begin position="322"/>
        <end position="342"/>
    </location>
</feature>